<dbReference type="NCBIfam" id="TIGR03178">
    <property type="entry name" value="allantoinase"/>
    <property type="match status" value="1"/>
</dbReference>
<dbReference type="Proteomes" id="UP001295423">
    <property type="component" value="Unassembled WGS sequence"/>
</dbReference>
<proteinExistence type="inferred from homology"/>
<dbReference type="GO" id="GO:0008270">
    <property type="term" value="F:zinc ion binding"/>
    <property type="evidence" value="ECO:0007669"/>
    <property type="project" value="InterPro"/>
</dbReference>
<gene>
    <name evidence="10" type="ORF">CYCCA115_LOCUS22311</name>
</gene>
<dbReference type="InterPro" id="IPR011059">
    <property type="entry name" value="Metal-dep_hydrolase_composite"/>
</dbReference>
<keyword evidence="6" id="KW-0479">Metal-binding</keyword>
<organism evidence="10 11">
    <name type="scientific">Cylindrotheca closterium</name>
    <dbReference type="NCBI Taxonomy" id="2856"/>
    <lineage>
        <taxon>Eukaryota</taxon>
        <taxon>Sar</taxon>
        <taxon>Stramenopiles</taxon>
        <taxon>Ochrophyta</taxon>
        <taxon>Bacillariophyta</taxon>
        <taxon>Bacillariophyceae</taxon>
        <taxon>Bacillariophycidae</taxon>
        <taxon>Bacillariales</taxon>
        <taxon>Bacillariaceae</taxon>
        <taxon>Cylindrotheca</taxon>
    </lineage>
</organism>
<dbReference type="EMBL" id="CAKOGP040002313">
    <property type="protein sequence ID" value="CAJ1966728.1"/>
    <property type="molecule type" value="Genomic_DNA"/>
</dbReference>
<evidence type="ECO:0000256" key="2">
    <source>
        <dbReference type="ARBA" id="ARBA00004968"/>
    </source>
</evidence>
<dbReference type="Gene3D" id="3.20.20.140">
    <property type="entry name" value="Metal-dependent hydrolases"/>
    <property type="match status" value="1"/>
</dbReference>
<comment type="subunit">
    <text evidence="4">Homotetramer.</text>
</comment>
<evidence type="ECO:0000256" key="8">
    <source>
        <dbReference type="ARBA" id="ARBA00022833"/>
    </source>
</evidence>
<evidence type="ECO:0000256" key="1">
    <source>
        <dbReference type="ARBA" id="ARBA00001947"/>
    </source>
</evidence>
<keyword evidence="7" id="KW-0378">Hydrolase</keyword>
<evidence type="ECO:0000256" key="4">
    <source>
        <dbReference type="ARBA" id="ARBA00011881"/>
    </source>
</evidence>
<evidence type="ECO:0000256" key="5">
    <source>
        <dbReference type="ARBA" id="ARBA00012863"/>
    </source>
</evidence>
<dbReference type="SUPFAM" id="SSF51556">
    <property type="entry name" value="Metallo-dependent hydrolases"/>
    <property type="match status" value="1"/>
</dbReference>
<name>A0AAD2GAG1_9STRA</name>
<dbReference type="GO" id="GO:0006145">
    <property type="term" value="P:purine nucleobase catabolic process"/>
    <property type="evidence" value="ECO:0007669"/>
    <property type="project" value="TreeGrafter"/>
</dbReference>
<dbReference type="InterPro" id="IPR050138">
    <property type="entry name" value="DHOase/Allantoinase_Hydrolase"/>
</dbReference>
<dbReference type="GO" id="GO:0004038">
    <property type="term" value="F:allantoinase activity"/>
    <property type="evidence" value="ECO:0007669"/>
    <property type="project" value="UniProtKB-EC"/>
</dbReference>
<comment type="similarity">
    <text evidence="3">Belongs to the metallo-dependent hydrolases superfamily. Allantoinase family.</text>
</comment>
<dbReference type="AlphaFoldDB" id="A0AAD2GAG1"/>
<evidence type="ECO:0000256" key="3">
    <source>
        <dbReference type="ARBA" id="ARBA00010368"/>
    </source>
</evidence>
<feature type="domain" description="Amidohydrolase-related" evidence="9">
    <location>
        <begin position="3"/>
        <end position="391"/>
    </location>
</feature>
<sequence length="409" mass="45036">MVLSPGLIDVHTHISALGRNWEGYETATMAAAAGGITTLMGMPLNSLPSTTTLDAVEMERDAAASGPLYVDVGLWGGVVPENCHNIKELLESPYIFGLKAFLAPLPPAAGYQAVSPEQLKEAAKVCGPIGKPILVHSELMTEDESVGAVKKAFAKQSPTSYEAHLASRPAKWEQDAVRVVCDASKDCHMHIVHLSDARGCLPIIQACKESPQNTLTVETCPHYLLLDESLIQNGEVLVKCFPPIRDKENRELLWQGLLEGIIDMVASDHSPCEPHMRNMESGDIETAWGGLSGLQYQLQATWTDAKRRNFTPDEMAAWWSERPAILAGLGRKKGQIKPGQQADFCWWDPNHREAPNAYSKEYHRWKGTTYFAKNDSMCGRVLGTWVRGQLVYDGEKDEHVEPAGVMMTC</sequence>
<dbReference type="GO" id="GO:0000256">
    <property type="term" value="P:allantoin catabolic process"/>
    <property type="evidence" value="ECO:0007669"/>
    <property type="project" value="InterPro"/>
</dbReference>
<evidence type="ECO:0000256" key="6">
    <source>
        <dbReference type="ARBA" id="ARBA00022723"/>
    </source>
</evidence>
<evidence type="ECO:0000259" key="9">
    <source>
        <dbReference type="Pfam" id="PF01979"/>
    </source>
</evidence>
<dbReference type="Pfam" id="PF01979">
    <property type="entry name" value="Amidohydro_1"/>
    <property type="match status" value="1"/>
</dbReference>
<dbReference type="PANTHER" id="PTHR43668:SF2">
    <property type="entry name" value="ALLANTOINASE"/>
    <property type="match status" value="1"/>
</dbReference>
<keyword evidence="8" id="KW-0862">Zinc</keyword>
<comment type="pathway">
    <text evidence="2">Nitrogen metabolism; (S)-allantoin degradation; allantoate from (S)-allantoin: step 1/1.</text>
</comment>
<dbReference type="SUPFAM" id="SSF51338">
    <property type="entry name" value="Composite domain of metallo-dependent hydrolases"/>
    <property type="match status" value="1"/>
</dbReference>
<dbReference type="InterPro" id="IPR017593">
    <property type="entry name" value="Allantoinase"/>
</dbReference>
<comment type="cofactor">
    <cofactor evidence="1">
        <name>Zn(2+)</name>
        <dbReference type="ChEBI" id="CHEBI:29105"/>
    </cofactor>
</comment>
<dbReference type="GO" id="GO:0050897">
    <property type="term" value="F:cobalt ion binding"/>
    <property type="evidence" value="ECO:0007669"/>
    <property type="project" value="InterPro"/>
</dbReference>
<reference evidence="10" key="1">
    <citation type="submission" date="2023-08" db="EMBL/GenBank/DDBJ databases">
        <authorList>
            <person name="Audoor S."/>
            <person name="Bilcke G."/>
        </authorList>
    </citation>
    <scope>NUCLEOTIDE SEQUENCE</scope>
</reference>
<evidence type="ECO:0000256" key="7">
    <source>
        <dbReference type="ARBA" id="ARBA00022801"/>
    </source>
</evidence>
<comment type="caution">
    <text evidence="10">The sequence shown here is derived from an EMBL/GenBank/DDBJ whole genome shotgun (WGS) entry which is preliminary data.</text>
</comment>
<dbReference type="GO" id="GO:0005737">
    <property type="term" value="C:cytoplasm"/>
    <property type="evidence" value="ECO:0007669"/>
    <property type="project" value="TreeGrafter"/>
</dbReference>
<evidence type="ECO:0000313" key="11">
    <source>
        <dbReference type="Proteomes" id="UP001295423"/>
    </source>
</evidence>
<keyword evidence="11" id="KW-1185">Reference proteome</keyword>
<accession>A0AAD2GAG1</accession>
<evidence type="ECO:0000313" key="10">
    <source>
        <dbReference type="EMBL" id="CAJ1966728.1"/>
    </source>
</evidence>
<dbReference type="InterPro" id="IPR006680">
    <property type="entry name" value="Amidohydro-rel"/>
</dbReference>
<dbReference type="InterPro" id="IPR032466">
    <property type="entry name" value="Metal_Hydrolase"/>
</dbReference>
<dbReference type="EC" id="3.5.2.5" evidence="5"/>
<protein>
    <recommendedName>
        <fullName evidence="5">allantoinase</fullName>
        <ecNumber evidence="5">3.5.2.5</ecNumber>
    </recommendedName>
</protein>
<dbReference type="PANTHER" id="PTHR43668">
    <property type="entry name" value="ALLANTOINASE"/>
    <property type="match status" value="1"/>
</dbReference>